<dbReference type="InterPro" id="IPR001478">
    <property type="entry name" value="PDZ"/>
</dbReference>
<comment type="similarity">
    <text evidence="3">Belongs to the peptidase M50B family.</text>
</comment>
<comment type="cofactor">
    <cofactor evidence="1">
        <name>Zn(2+)</name>
        <dbReference type="ChEBI" id="CHEBI:29105"/>
    </cofactor>
</comment>
<evidence type="ECO:0000259" key="12">
    <source>
        <dbReference type="PROSITE" id="PS50106"/>
    </source>
</evidence>
<dbReference type="PANTHER" id="PTHR42837:SF2">
    <property type="entry name" value="MEMBRANE METALLOPROTEASE ARASP2, CHLOROPLASTIC-RELATED"/>
    <property type="match status" value="1"/>
</dbReference>
<feature type="transmembrane region" description="Helical" evidence="11">
    <location>
        <begin position="643"/>
        <end position="664"/>
    </location>
</feature>
<comment type="subcellular location">
    <subcellularLocation>
        <location evidence="2">Membrane</location>
        <topology evidence="2">Multi-pass membrane protein</topology>
    </subcellularLocation>
</comment>
<dbReference type="SMART" id="SM00228">
    <property type="entry name" value="PDZ"/>
    <property type="match status" value="3"/>
</dbReference>
<dbReference type="STRING" id="1387353.BSF38_04842"/>
<feature type="transmembrane region" description="Helical" evidence="11">
    <location>
        <begin position="596"/>
        <end position="616"/>
    </location>
</feature>
<evidence type="ECO:0000256" key="4">
    <source>
        <dbReference type="ARBA" id="ARBA00022670"/>
    </source>
</evidence>
<evidence type="ECO:0000256" key="1">
    <source>
        <dbReference type="ARBA" id="ARBA00001947"/>
    </source>
</evidence>
<sequence>MDTLSSIWNILKVALGLGFVVFIHELGHFLLAKWNGVKVEKFSIGFGKTIFGFQRGETEYVLAAIPLGGFVKMLGEGTEEEGGGKSTDPRSFSNKSVGARMAIISAGVIMNLILGLGCFAYAFGQEREKLLARVGEVIAGSPAYEVGLRPGDNIVGIDGSSADIGFQDLNRVVNLSSQGQVIVFHVQRPEVEKTLDFAIQPRREGASDRPMIGVMPGLSLHVVGYQPPAGTVDPPTFPWAAKSADPMLETIVAAGPVGEPSVALSDYEAFRILSARNREKPMEITIEHQPAKPKEGASTPERVSVVLPPNHIVDFGFRLGVEPIRSIQKDSPAQAAGFRVGDRIVKVDGRDDFDPMRLATECFDHAGSPMTFEVQRTESGEATPKTVTLTVTPAAAPPTFNYGEIVQTEDFEVSSLGLCFPIRTTIEAVRPDSPAAKAGLKPGDVINAITVPKTKGRSHDLKSGGQDVWLSSREQTYRFDDNTAAWPFAFSLVQSFPLQDVGLTINKAEKPVSIKPEIVPDWFDSDRGLELWPATRTMPPLAPLAALKEGLNETIDNVSAMYAMIRSLFSGRVSPKNLGGPILIAQVAYSAADSGLGAFLSFLGFISINLAVLNFLPIPPLDGGQMVFLLAEKVRGRPLPDSALIAGTYVGLLLVLCLMVFATYQDVFRLLTRYFF</sequence>
<evidence type="ECO:0000256" key="6">
    <source>
        <dbReference type="ARBA" id="ARBA00022801"/>
    </source>
</evidence>
<dbReference type="InterPro" id="IPR041489">
    <property type="entry name" value="PDZ_6"/>
</dbReference>
<gene>
    <name evidence="13" type="ORF">BSF38_04842</name>
</gene>
<accession>A0A1U7CWK4</accession>
<evidence type="ECO:0000256" key="3">
    <source>
        <dbReference type="ARBA" id="ARBA00007931"/>
    </source>
</evidence>
<dbReference type="InterPro" id="IPR004387">
    <property type="entry name" value="Pept_M50_Zn"/>
</dbReference>
<dbReference type="GO" id="GO:0004222">
    <property type="term" value="F:metalloendopeptidase activity"/>
    <property type="evidence" value="ECO:0007669"/>
    <property type="project" value="InterPro"/>
</dbReference>
<dbReference type="InterPro" id="IPR008915">
    <property type="entry name" value="Peptidase_M50"/>
</dbReference>
<evidence type="ECO:0000256" key="5">
    <source>
        <dbReference type="ARBA" id="ARBA00022692"/>
    </source>
</evidence>
<keyword evidence="4 13" id="KW-0645">Protease</keyword>
<evidence type="ECO:0000256" key="11">
    <source>
        <dbReference type="SAM" id="Phobius"/>
    </source>
</evidence>
<dbReference type="RefSeq" id="WP_076349648.1">
    <property type="nucleotide sequence ID" value="NZ_CP019082.1"/>
</dbReference>
<keyword evidence="10 11" id="KW-0472">Membrane</keyword>
<dbReference type="Gene3D" id="2.30.42.10">
    <property type="match status" value="3"/>
</dbReference>
<name>A0A1U7CWK4_9BACT</name>
<organism evidence="13 14">
    <name type="scientific">Paludisphaera borealis</name>
    <dbReference type="NCBI Taxonomy" id="1387353"/>
    <lineage>
        <taxon>Bacteria</taxon>
        <taxon>Pseudomonadati</taxon>
        <taxon>Planctomycetota</taxon>
        <taxon>Planctomycetia</taxon>
        <taxon>Isosphaerales</taxon>
        <taxon>Isosphaeraceae</taxon>
        <taxon>Paludisphaera</taxon>
    </lineage>
</organism>
<dbReference type="AlphaFoldDB" id="A0A1U7CWK4"/>
<evidence type="ECO:0000256" key="8">
    <source>
        <dbReference type="ARBA" id="ARBA00022989"/>
    </source>
</evidence>
<keyword evidence="8 11" id="KW-1133">Transmembrane helix</keyword>
<keyword evidence="9 13" id="KW-0482">Metalloprotease</keyword>
<keyword evidence="7" id="KW-0862">Zinc</keyword>
<keyword evidence="6 13" id="KW-0378">Hydrolase</keyword>
<dbReference type="KEGG" id="pbor:BSF38_04842"/>
<dbReference type="Pfam" id="PF17820">
    <property type="entry name" value="PDZ_6"/>
    <property type="match status" value="2"/>
</dbReference>
<evidence type="ECO:0000256" key="10">
    <source>
        <dbReference type="ARBA" id="ARBA00023136"/>
    </source>
</evidence>
<dbReference type="PANTHER" id="PTHR42837">
    <property type="entry name" value="REGULATOR OF SIGMA-E PROTEASE RSEP"/>
    <property type="match status" value="1"/>
</dbReference>
<dbReference type="Pfam" id="PF02163">
    <property type="entry name" value="Peptidase_M50"/>
    <property type="match status" value="1"/>
</dbReference>
<protein>
    <submittedName>
        <fullName evidence="13">Zinc metalloprotease</fullName>
        <ecNumber evidence="13">3.4.24.-</ecNumber>
    </submittedName>
</protein>
<evidence type="ECO:0000313" key="14">
    <source>
        <dbReference type="Proteomes" id="UP000186309"/>
    </source>
</evidence>
<dbReference type="Proteomes" id="UP000186309">
    <property type="component" value="Chromosome"/>
</dbReference>
<evidence type="ECO:0000256" key="9">
    <source>
        <dbReference type="ARBA" id="ARBA00023049"/>
    </source>
</evidence>
<keyword evidence="14" id="KW-1185">Reference proteome</keyword>
<dbReference type="EC" id="3.4.24.-" evidence="13"/>
<reference evidence="14" key="1">
    <citation type="submission" date="2016-12" db="EMBL/GenBank/DDBJ databases">
        <title>Comparative genomics of four Isosphaeraceae planctomycetes: a common pool of plasmids and glycoside hydrolase genes.</title>
        <authorList>
            <person name="Ivanova A."/>
        </authorList>
    </citation>
    <scope>NUCLEOTIDE SEQUENCE [LARGE SCALE GENOMIC DNA]</scope>
    <source>
        <strain evidence="14">PX4</strain>
    </source>
</reference>
<feature type="transmembrane region" description="Helical" evidence="11">
    <location>
        <begin position="101"/>
        <end position="123"/>
    </location>
</feature>
<dbReference type="SUPFAM" id="SSF50156">
    <property type="entry name" value="PDZ domain-like"/>
    <property type="match status" value="3"/>
</dbReference>
<dbReference type="EMBL" id="CP019082">
    <property type="protein sequence ID" value="APW63278.1"/>
    <property type="molecule type" value="Genomic_DNA"/>
</dbReference>
<keyword evidence="5 11" id="KW-0812">Transmembrane</keyword>
<evidence type="ECO:0000313" key="13">
    <source>
        <dbReference type="EMBL" id="APW63278.1"/>
    </source>
</evidence>
<evidence type="ECO:0000256" key="2">
    <source>
        <dbReference type="ARBA" id="ARBA00004141"/>
    </source>
</evidence>
<dbReference type="GO" id="GO:0006508">
    <property type="term" value="P:proteolysis"/>
    <property type="evidence" value="ECO:0007669"/>
    <property type="project" value="UniProtKB-KW"/>
</dbReference>
<dbReference type="InterPro" id="IPR036034">
    <property type="entry name" value="PDZ_sf"/>
</dbReference>
<dbReference type="CDD" id="cd06163">
    <property type="entry name" value="S2P-M50_PDZ_RseP-like"/>
    <property type="match status" value="2"/>
</dbReference>
<proteinExistence type="inferred from homology"/>
<dbReference type="PROSITE" id="PS50106">
    <property type="entry name" value="PDZ"/>
    <property type="match status" value="2"/>
</dbReference>
<feature type="domain" description="PDZ" evidence="12">
    <location>
        <begin position="302"/>
        <end position="378"/>
    </location>
</feature>
<feature type="transmembrane region" description="Helical" evidence="11">
    <location>
        <begin position="6"/>
        <end position="31"/>
    </location>
</feature>
<dbReference type="GO" id="GO:0016020">
    <property type="term" value="C:membrane"/>
    <property type="evidence" value="ECO:0007669"/>
    <property type="project" value="UniProtKB-SubCell"/>
</dbReference>
<feature type="domain" description="PDZ" evidence="12">
    <location>
        <begin position="134"/>
        <end position="190"/>
    </location>
</feature>
<dbReference type="OrthoDB" id="9782003at2"/>
<evidence type="ECO:0000256" key="7">
    <source>
        <dbReference type="ARBA" id="ARBA00022833"/>
    </source>
</evidence>